<dbReference type="Proteomes" id="UP000034883">
    <property type="component" value="Chromosome"/>
</dbReference>
<dbReference type="EMBL" id="CP011125">
    <property type="protein sequence ID" value="AKF04883.1"/>
    <property type="molecule type" value="Genomic_DNA"/>
</dbReference>
<dbReference type="RefSeq" id="WP_053232180.1">
    <property type="nucleotide sequence ID" value="NZ_CP011125.1"/>
</dbReference>
<keyword evidence="2" id="KW-0812">Transmembrane</keyword>
<keyword evidence="4" id="KW-1185">Reference proteome</keyword>
<accession>A0A0F6W1J6</accession>
<feature type="compositionally biased region" description="Pro residues" evidence="1">
    <location>
        <begin position="153"/>
        <end position="163"/>
    </location>
</feature>
<proteinExistence type="predicted"/>
<organism evidence="3 4">
    <name type="scientific">Sandaracinus amylolyticus</name>
    <dbReference type="NCBI Taxonomy" id="927083"/>
    <lineage>
        <taxon>Bacteria</taxon>
        <taxon>Pseudomonadati</taxon>
        <taxon>Myxococcota</taxon>
        <taxon>Polyangia</taxon>
        <taxon>Polyangiales</taxon>
        <taxon>Sandaracinaceae</taxon>
        <taxon>Sandaracinus</taxon>
    </lineage>
</organism>
<sequence>MLDDFGKSGSGGRGRFGLSLGASVLVFGAISGAVVAASAMVRQVVVEEELVQVEFAPPPEPAPEPPPPPPPPPVEVATPPPPDAAPARLGRPRPELQQPDEIPDERPEESDAPLAPPDDPFGPEQEGDPNGTPDGVIGGVPGGTGTAVVAEPTPAPAPQPARPRGPQRVIEGSTPPQVDREEIARNFDIPSEVRTAGIARITVVVRVTVAEDGRVMRVDVLRGHPLIPNENIVRAVERSSFQPARLADGSAYSAIHTLPITIAVTL</sequence>
<feature type="transmembrane region" description="Helical" evidence="2">
    <location>
        <begin position="20"/>
        <end position="41"/>
    </location>
</feature>
<evidence type="ECO:0000256" key="1">
    <source>
        <dbReference type="SAM" id="MobiDB-lite"/>
    </source>
</evidence>
<dbReference type="AlphaFoldDB" id="A0A0F6W1J6"/>
<name>A0A0F6W1J6_9BACT</name>
<feature type="region of interest" description="Disordered" evidence="1">
    <location>
        <begin position="56"/>
        <end position="174"/>
    </location>
</feature>
<feature type="compositionally biased region" description="Pro residues" evidence="1">
    <location>
        <begin position="56"/>
        <end position="84"/>
    </location>
</feature>
<feature type="compositionally biased region" description="Gly residues" evidence="1">
    <location>
        <begin position="136"/>
        <end position="145"/>
    </location>
</feature>
<dbReference type="STRING" id="927083.DB32_002032"/>
<dbReference type="Gene3D" id="3.30.1150.10">
    <property type="match status" value="1"/>
</dbReference>
<evidence type="ECO:0000256" key="2">
    <source>
        <dbReference type="SAM" id="Phobius"/>
    </source>
</evidence>
<feature type="compositionally biased region" description="Acidic residues" evidence="1">
    <location>
        <begin position="101"/>
        <end position="111"/>
    </location>
</feature>
<protein>
    <submittedName>
        <fullName evidence="3">Ferric siderophore transport system, periplasmic binding protein TonB</fullName>
    </submittedName>
</protein>
<dbReference type="KEGG" id="samy:DB32_002032"/>
<gene>
    <name evidence="3" type="ORF">DB32_002032</name>
</gene>
<dbReference type="SUPFAM" id="SSF74653">
    <property type="entry name" value="TolA/TonB C-terminal domain"/>
    <property type="match status" value="1"/>
</dbReference>
<keyword evidence="2" id="KW-1133">Transmembrane helix</keyword>
<keyword evidence="2" id="KW-0472">Membrane</keyword>
<evidence type="ECO:0000313" key="4">
    <source>
        <dbReference type="Proteomes" id="UP000034883"/>
    </source>
</evidence>
<reference evidence="3 4" key="1">
    <citation type="submission" date="2015-03" db="EMBL/GenBank/DDBJ databases">
        <title>Genome assembly of Sandaracinus amylolyticus DSM 53668.</title>
        <authorList>
            <person name="Sharma G."/>
            <person name="Subramanian S."/>
        </authorList>
    </citation>
    <scope>NUCLEOTIDE SEQUENCE [LARGE SCALE GENOMIC DNA]</scope>
    <source>
        <strain evidence="3 4">DSM 53668</strain>
    </source>
</reference>
<evidence type="ECO:0000313" key="3">
    <source>
        <dbReference type="EMBL" id="AKF04883.1"/>
    </source>
</evidence>